<dbReference type="PANTHER" id="PTHR24305">
    <property type="entry name" value="CYTOCHROME P450"/>
    <property type="match status" value="1"/>
</dbReference>
<keyword evidence="7" id="KW-1185">Reference proteome</keyword>
<dbReference type="PANTHER" id="PTHR24305:SF166">
    <property type="entry name" value="CYTOCHROME P450 12A4, MITOCHONDRIAL-RELATED"/>
    <property type="match status" value="1"/>
</dbReference>
<keyword evidence="3 4" id="KW-0479">Metal-binding</keyword>
<organism evidence="6 7">
    <name type="scientific">Rhynchospora pubera</name>
    <dbReference type="NCBI Taxonomy" id="906938"/>
    <lineage>
        <taxon>Eukaryota</taxon>
        <taxon>Viridiplantae</taxon>
        <taxon>Streptophyta</taxon>
        <taxon>Embryophyta</taxon>
        <taxon>Tracheophyta</taxon>
        <taxon>Spermatophyta</taxon>
        <taxon>Magnoliopsida</taxon>
        <taxon>Liliopsida</taxon>
        <taxon>Poales</taxon>
        <taxon>Cyperaceae</taxon>
        <taxon>Cyperoideae</taxon>
        <taxon>Rhynchosporeae</taxon>
        <taxon>Rhynchospora</taxon>
    </lineage>
</organism>
<evidence type="ECO:0000256" key="4">
    <source>
        <dbReference type="RuleBase" id="RU000461"/>
    </source>
</evidence>
<feature type="compositionally biased region" description="Polar residues" evidence="5">
    <location>
        <begin position="88"/>
        <end position="109"/>
    </location>
</feature>
<feature type="binding site" description="axial binding residue" evidence="3">
    <location>
        <position position="593"/>
    </location>
    <ligand>
        <name>heme</name>
        <dbReference type="ChEBI" id="CHEBI:30413"/>
    </ligand>
    <ligandPart>
        <name>Fe</name>
        <dbReference type="ChEBI" id="CHEBI:18248"/>
    </ligandPart>
</feature>
<dbReference type="PROSITE" id="PS00086">
    <property type="entry name" value="CYTOCHROME_P450"/>
    <property type="match status" value="1"/>
</dbReference>
<comment type="similarity">
    <text evidence="2 4">Belongs to the cytochrome P450 family.</text>
</comment>
<dbReference type="InterPro" id="IPR017972">
    <property type="entry name" value="Cyt_P450_CS"/>
</dbReference>
<dbReference type="GO" id="GO:0016705">
    <property type="term" value="F:oxidoreductase activity, acting on paired donors, with incorporation or reduction of molecular oxygen"/>
    <property type="evidence" value="ECO:0007669"/>
    <property type="project" value="InterPro"/>
</dbReference>
<evidence type="ECO:0000256" key="2">
    <source>
        <dbReference type="ARBA" id="ARBA00010617"/>
    </source>
</evidence>
<protein>
    <submittedName>
        <fullName evidence="6">Cytochrome P450 CYP727A4</fullName>
    </submittedName>
</protein>
<comment type="caution">
    <text evidence="6">The sequence shown here is derived from an EMBL/GenBank/DDBJ whole genome shotgun (WGS) entry which is preliminary data.</text>
</comment>
<dbReference type="GO" id="GO:0005506">
    <property type="term" value="F:iron ion binding"/>
    <property type="evidence" value="ECO:0007669"/>
    <property type="project" value="InterPro"/>
</dbReference>
<name>A0AAV8CKE3_9POAL</name>
<dbReference type="PRINTS" id="PR00385">
    <property type="entry name" value="P450"/>
</dbReference>
<dbReference type="InterPro" id="IPR001128">
    <property type="entry name" value="Cyt_P450"/>
</dbReference>
<feature type="compositionally biased region" description="Basic residues" evidence="5">
    <location>
        <begin position="40"/>
        <end position="49"/>
    </location>
</feature>
<evidence type="ECO:0000256" key="3">
    <source>
        <dbReference type="PIRSR" id="PIRSR602401-1"/>
    </source>
</evidence>
<proteinExistence type="inferred from homology"/>
<dbReference type="EMBL" id="JAMFTS010000005">
    <property type="protein sequence ID" value="KAJ4755289.1"/>
    <property type="molecule type" value="Genomic_DNA"/>
</dbReference>
<dbReference type="SUPFAM" id="SSF48264">
    <property type="entry name" value="Cytochrome P450"/>
    <property type="match status" value="1"/>
</dbReference>
<keyword evidence="3 4" id="KW-0408">Iron</keyword>
<dbReference type="CDD" id="cd00302">
    <property type="entry name" value="cytochrome_P450"/>
    <property type="match status" value="1"/>
</dbReference>
<keyword evidence="4" id="KW-0560">Oxidoreductase</keyword>
<dbReference type="InterPro" id="IPR036396">
    <property type="entry name" value="Cyt_P450_sf"/>
</dbReference>
<evidence type="ECO:0000313" key="7">
    <source>
        <dbReference type="Proteomes" id="UP001140206"/>
    </source>
</evidence>
<dbReference type="GO" id="GO:0004497">
    <property type="term" value="F:monooxygenase activity"/>
    <property type="evidence" value="ECO:0007669"/>
    <property type="project" value="UniProtKB-KW"/>
</dbReference>
<feature type="region of interest" description="Disordered" evidence="5">
    <location>
        <begin position="1"/>
        <end position="118"/>
    </location>
</feature>
<dbReference type="AlphaFoldDB" id="A0AAV8CKE3"/>
<feature type="compositionally biased region" description="Basic and acidic residues" evidence="5">
    <location>
        <begin position="50"/>
        <end position="79"/>
    </location>
</feature>
<gene>
    <name evidence="6" type="ORF">LUZ62_089694</name>
</gene>
<dbReference type="PRINTS" id="PR00463">
    <property type="entry name" value="EP450I"/>
</dbReference>
<evidence type="ECO:0000256" key="5">
    <source>
        <dbReference type="SAM" id="MobiDB-lite"/>
    </source>
</evidence>
<comment type="cofactor">
    <cofactor evidence="1 3">
        <name>heme</name>
        <dbReference type="ChEBI" id="CHEBI:30413"/>
    </cofactor>
</comment>
<sequence>MEEERSEEIIPNNEEELSAARLMNKTEKRDEALGDQSRLFKNRGGRKPSKQIDEAKEQHMNGRMVRREKNQRRSEMENHRRSRDTRFSGFSSRNLRNVISHPQSMQTPDTCPVSPPQKMEESCDAIVPYTLLGFLLRRLSDPDPFPPCLSGDLQTSYFLRDYLTRGTNAILWILLFSVTFVLLNRLGRIVRLWALGGRIPGPPVWALLGGSSTAPQLCGSDRDVDLTSKFYFLIELVFLSKLHENYGPLVKLWFGPSQLFVSVKDTQLIKEILIKAKDKLPLTERAYNLAFGALSLFVSAFNDKVSENRESLAEYLNNKSISANVLKNLVERTDSLDRVSFAQCMAFKAIGTTLFGDTYLNWNNRTQYEELLMAVAKDGFFWASYVIIPFWRRDYWRYQSVCQRLKGLTLEIMELSEGKSKSVLEASCGDLLALMLHGCVTTARLIANILSRLVLSPNLQEQIYSEVSAIHKGSCVISTDEVRKMQFLLATVLESVRLLPAGPFLQRCSLKSDMRLENGIMIPAGATVVVPLHLVQMDASVCGGDFLEFIPNRFFSNENNHDDKELTCTKHHCINESIKFEALLSFGGGARACVGQSFAVLSIATLLASIIYDFEIKLEQNAAEDPSQGVHDFSSQEISSPRIVLSKRNGAN</sequence>
<dbReference type="Pfam" id="PF00067">
    <property type="entry name" value="p450"/>
    <property type="match status" value="2"/>
</dbReference>
<evidence type="ECO:0000313" key="6">
    <source>
        <dbReference type="EMBL" id="KAJ4755289.1"/>
    </source>
</evidence>
<keyword evidence="3 4" id="KW-0349">Heme</keyword>
<dbReference type="Gene3D" id="1.10.630.10">
    <property type="entry name" value="Cytochrome P450"/>
    <property type="match status" value="1"/>
</dbReference>
<reference evidence="6" key="1">
    <citation type="submission" date="2022-08" db="EMBL/GenBank/DDBJ databases">
        <authorList>
            <person name="Marques A."/>
        </authorList>
    </citation>
    <scope>NUCLEOTIDE SEQUENCE</scope>
    <source>
        <strain evidence="6">RhyPub2mFocal</strain>
        <tissue evidence="6">Leaves</tissue>
    </source>
</reference>
<accession>A0AAV8CKE3</accession>
<dbReference type="Proteomes" id="UP001140206">
    <property type="component" value="Chromosome 5"/>
</dbReference>
<keyword evidence="4" id="KW-0503">Monooxygenase</keyword>
<dbReference type="GO" id="GO:0020037">
    <property type="term" value="F:heme binding"/>
    <property type="evidence" value="ECO:0007669"/>
    <property type="project" value="InterPro"/>
</dbReference>
<evidence type="ECO:0000256" key="1">
    <source>
        <dbReference type="ARBA" id="ARBA00001971"/>
    </source>
</evidence>
<dbReference type="InterPro" id="IPR050121">
    <property type="entry name" value="Cytochrome_P450_monoxygenase"/>
</dbReference>
<dbReference type="InterPro" id="IPR002401">
    <property type="entry name" value="Cyt_P450_E_grp-I"/>
</dbReference>